<comment type="subcellular location">
    <subcellularLocation>
        <location evidence="1">Membrane</location>
    </subcellularLocation>
</comment>
<dbReference type="GO" id="GO:0016757">
    <property type="term" value="F:glycosyltransferase activity"/>
    <property type="evidence" value="ECO:0007669"/>
    <property type="project" value="UniProtKB-KW"/>
</dbReference>
<keyword evidence="6" id="KW-0747">Spliceosome</keyword>
<keyword evidence="4" id="KW-0328">Glycosyltransferase</keyword>
<sequence>MVKNDGLGGSRSSSRHLLRMLRGGAKHMSSGILHVMFPNDNEPQTELATPVYGWEPAWGGPTIGVNEPYILTCSCRRHPPEKETAPVAVSVATAPCGDATNVLDVQNAPFDEEITKRTPPQRNNSSIAVCLKWLHYRSDISASLVEWLQLIKHFGAEKVYIYIVRIHPNVRKVLKYYEDQGFVIVTEIDHPPQISGLKQSRGSRDFRDLRRELLPLNDCLYRNLFRHSWLLAIDLDEIIVPPPSETWPSMIGAEIANRSDRLIDALVFRNYFVLDGAQKDLEGPAKARILSHTWRAIAPSPPGSMVKSFINTSTVIAMHNHLPMSCDRQCSYHDVAPEGPGRLLHFREKCSYDNEDCPELHDVMKEDNFVSWRATVLQEIRHILRSLDLDYKQVIMSEDSNEVVLPPHHEQQSLCATRLPYRQGRKLTAVKAYSINNESKHLLVFGVPALNLRQETKALFARFGKLQLNITKYPAEQFTETYHANFEDIQSARLAKKMLDTKNYYGGHLHISYAPELETLDETRQKLLLRRQNVVGRLKNLEKSTDVVLPEPKLKPEVTVEEKQDLIDKKKVYMGAINVIGDKQSSNKRKITDYKMVKHCKLKKSKIFDKKLVSVTAGSVVSNVESVKSSTVVEETVKVNDGPCEVVDCTSVETDVITNINEHLNYNNFGKEIIRKVPPKPTLETPKALEVWESYASARMNRLDRIDTTASPKTDVKQPQRCVSEVTGSPILSFPIFPILDSPTTLKFLTAKRPATHLASFDFSRLGRGERECQTLTDYKPPRSYSCYRAGAPVNPLGSPQLGIRCQPYWAPSVVV</sequence>
<name>A0A2H1VUE1_SPOFR</name>
<dbReference type="InterPro" id="IPR039599">
    <property type="entry name" value="RBM48"/>
</dbReference>
<keyword evidence="5" id="KW-0808">Transferase</keyword>
<keyword evidence="3" id="KW-0507">mRNA processing</keyword>
<evidence type="ECO:0000256" key="1">
    <source>
        <dbReference type="ARBA" id="ARBA00004370"/>
    </source>
</evidence>
<evidence type="ECO:0000313" key="10">
    <source>
        <dbReference type="EMBL" id="SOQ44447.1"/>
    </source>
</evidence>
<evidence type="ECO:0000256" key="9">
    <source>
        <dbReference type="ARBA" id="ARBA00023187"/>
    </source>
</evidence>
<evidence type="ECO:0000256" key="2">
    <source>
        <dbReference type="ARBA" id="ARBA00007647"/>
    </source>
</evidence>
<dbReference type="AlphaFoldDB" id="A0A2H1VUE1"/>
<dbReference type="PANTHER" id="PTHR20957">
    <property type="entry name" value="RNA-BINDING PROTEIN 48"/>
    <property type="match status" value="1"/>
</dbReference>
<keyword evidence="9" id="KW-0508">mRNA splicing</keyword>
<evidence type="ECO:0000256" key="7">
    <source>
        <dbReference type="ARBA" id="ARBA00022884"/>
    </source>
</evidence>
<protein>
    <submittedName>
        <fullName evidence="10">SFRICE_011785</fullName>
    </submittedName>
</protein>
<keyword evidence="7" id="KW-0694">RNA-binding</keyword>
<evidence type="ECO:0000256" key="5">
    <source>
        <dbReference type="ARBA" id="ARBA00022679"/>
    </source>
</evidence>
<dbReference type="CDD" id="cd12442">
    <property type="entry name" value="RRM_RBM48"/>
    <property type="match status" value="1"/>
</dbReference>
<dbReference type="GO" id="GO:0016020">
    <property type="term" value="C:membrane"/>
    <property type="evidence" value="ECO:0007669"/>
    <property type="project" value="UniProtKB-SubCell"/>
</dbReference>
<evidence type="ECO:0000256" key="3">
    <source>
        <dbReference type="ARBA" id="ARBA00022664"/>
    </source>
</evidence>
<dbReference type="EMBL" id="ODYU01004502">
    <property type="protein sequence ID" value="SOQ44447.1"/>
    <property type="molecule type" value="Genomic_DNA"/>
</dbReference>
<dbReference type="GO" id="GO:0005681">
    <property type="term" value="C:spliceosomal complex"/>
    <property type="evidence" value="ECO:0007669"/>
    <property type="project" value="UniProtKB-KW"/>
</dbReference>
<dbReference type="GO" id="GO:0005654">
    <property type="term" value="C:nucleoplasm"/>
    <property type="evidence" value="ECO:0007669"/>
    <property type="project" value="TreeGrafter"/>
</dbReference>
<organism evidence="10">
    <name type="scientific">Spodoptera frugiperda</name>
    <name type="common">Fall armyworm</name>
    <dbReference type="NCBI Taxonomy" id="7108"/>
    <lineage>
        <taxon>Eukaryota</taxon>
        <taxon>Metazoa</taxon>
        <taxon>Ecdysozoa</taxon>
        <taxon>Arthropoda</taxon>
        <taxon>Hexapoda</taxon>
        <taxon>Insecta</taxon>
        <taxon>Pterygota</taxon>
        <taxon>Neoptera</taxon>
        <taxon>Endopterygota</taxon>
        <taxon>Lepidoptera</taxon>
        <taxon>Glossata</taxon>
        <taxon>Ditrysia</taxon>
        <taxon>Noctuoidea</taxon>
        <taxon>Noctuidae</taxon>
        <taxon>Amphipyrinae</taxon>
        <taxon>Spodoptera</taxon>
    </lineage>
</organism>
<evidence type="ECO:0000256" key="6">
    <source>
        <dbReference type="ARBA" id="ARBA00022728"/>
    </source>
</evidence>
<comment type="similarity">
    <text evidence="2">Belongs to the glycosyltransferase 92 family.</text>
</comment>
<keyword evidence="8" id="KW-0472">Membrane</keyword>
<dbReference type="Pfam" id="PF01697">
    <property type="entry name" value="Glyco_transf_92"/>
    <property type="match status" value="1"/>
</dbReference>
<reference evidence="10" key="1">
    <citation type="submission" date="2016-07" db="EMBL/GenBank/DDBJ databases">
        <authorList>
            <person name="Bretaudeau A."/>
        </authorList>
    </citation>
    <scope>NUCLEOTIDE SEQUENCE</scope>
    <source>
        <strain evidence="10">Rice</strain>
        <tissue evidence="10">Whole body</tissue>
    </source>
</reference>
<proteinExistence type="inferred from homology"/>
<dbReference type="PANTHER" id="PTHR20957:SF0">
    <property type="entry name" value="RNA-BINDING PROTEIN 48"/>
    <property type="match status" value="1"/>
</dbReference>
<accession>A0A2H1VUE1</accession>
<dbReference type="InterPro" id="IPR034264">
    <property type="entry name" value="RBM48_RRM"/>
</dbReference>
<dbReference type="GO" id="GO:0003723">
    <property type="term" value="F:RNA binding"/>
    <property type="evidence" value="ECO:0007669"/>
    <property type="project" value="UniProtKB-KW"/>
</dbReference>
<dbReference type="InterPro" id="IPR008166">
    <property type="entry name" value="Glyco_transf_92"/>
</dbReference>
<dbReference type="GO" id="GO:0006397">
    <property type="term" value="P:mRNA processing"/>
    <property type="evidence" value="ECO:0007669"/>
    <property type="project" value="UniProtKB-KW"/>
</dbReference>
<evidence type="ECO:0000256" key="8">
    <source>
        <dbReference type="ARBA" id="ARBA00023136"/>
    </source>
</evidence>
<evidence type="ECO:0000256" key="4">
    <source>
        <dbReference type="ARBA" id="ARBA00022676"/>
    </source>
</evidence>
<dbReference type="GO" id="GO:0008380">
    <property type="term" value="P:RNA splicing"/>
    <property type="evidence" value="ECO:0007669"/>
    <property type="project" value="UniProtKB-KW"/>
</dbReference>
<gene>
    <name evidence="10" type="ORF">SFRICE_011785</name>
</gene>